<keyword evidence="2" id="KW-0413">Isomerase</keyword>
<dbReference type="InterPro" id="IPR036979">
    <property type="entry name" value="CM_dom_sf"/>
</dbReference>
<evidence type="ECO:0000256" key="1">
    <source>
        <dbReference type="ARBA" id="ARBA00012404"/>
    </source>
</evidence>
<dbReference type="RefSeq" id="WP_089221233.1">
    <property type="nucleotide sequence ID" value="NZ_FZOS01000045.1"/>
</dbReference>
<dbReference type="EC" id="5.4.99.5" evidence="1"/>
<dbReference type="Proteomes" id="UP000198281">
    <property type="component" value="Unassembled WGS sequence"/>
</dbReference>
<evidence type="ECO:0000259" key="3">
    <source>
        <dbReference type="PROSITE" id="PS51168"/>
    </source>
</evidence>
<sequence length="93" mass="10734">MSDDMLKRYRESIDNIDAALVFMLAERFKVTQAVGRYKAESGLPPADPGRESAQIERLRELARSANLDPDFSEKFLRFIIDEVIRHHEKARNA</sequence>
<dbReference type="PANTHER" id="PTHR38041:SF1">
    <property type="entry name" value="CHORISMATE MUTASE"/>
    <property type="match status" value="1"/>
</dbReference>
<dbReference type="AlphaFoldDB" id="A0A239K5M8"/>
<dbReference type="PANTHER" id="PTHR38041">
    <property type="entry name" value="CHORISMATE MUTASE"/>
    <property type="match status" value="1"/>
</dbReference>
<evidence type="ECO:0000256" key="2">
    <source>
        <dbReference type="ARBA" id="ARBA00023235"/>
    </source>
</evidence>
<dbReference type="Pfam" id="PF01817">
    <property type="entry name" value="CM_2"/>
    <property type="match status" value="1"/>
</dbReference>
<dbReference type="NCBIfam" id="TIGR01795">
    <property type="entry name" value="CM_mono_cladeE"/>
    <property type="match status" value="1"/>
</dbReference>
<dbReference type="InterPro" id="IPR036263">
    <property type="entry name" value="Chorismate_II_sf"/>
</dbReference>
<feature type="domain" description="Chorismate mutase" evidence="3">
    <location>
        <begin position="1"/>
        <end position="91"/>
    </location>
</feature>
<dbReference type="SMART" id="SM00830">
    <property type="entry name" value="CM_2"/>
    <property type="match status" value="1"/>
</dbReference>
<protein>
    <recommendedName>
        <fullName evidence="1">chorismate mutase</fullName>
        <ecNumber evidence="1">5.4.99.5</ecNumber>
    </recommendedName>
</protein>
<dbReference type="InterPro" id="IPR051331">
    <property type="entry name" value="Chorismate_mutase-related"/>
</dbReference>
<dbReference type="GO" id="GO:0009697">
    <property type="term" value="P:salicylic acid biosynthetic process"/>
    <property type="evidence" value="ECO:0007669"/>
    <property type="project" value="TreeGrafter"/>
</dbReference>
<dbReference type="GO" id="GO:0046417">
    <property type="term" value="P:chorismate metabolic process"/>
    <property type="evidence" value="ECO:0007669"/>
    <property type="project" value="InterPro"/>
</dbReference>
<name>A0A239K5M8_9SPHN</name>
<dbReference type="Gene3D" id="1.20.59.10">
    <property type="entry name" value="Chorismate mutase"/>
    <property type="match status" value="1"/>
</dbReference>
<dbReference type="EMBL" id="FZOS01000045">
    <property type="protein sequence ID" value="SNT12992.1"/>
    <property type="molecule type" value="Genomic_DNA"/>
</dbReference>
<dbReference type="OrthoDB" id="3267837at2"/>
<accession>A0A239K5M8</accession>
<dbReference type="PROSITE" id="PS51168">
    <property type="entry name" value="CHORISMATE_MUT_2"/>
    <property type="match status" value="1"/>
</dbReference>
<evidence type="ECO:0000313" key="4">
    <source>
        <dbReference type="EMBL" id="SNT12992.1"/>
    </source>
</evidence>
<dbReference type="InterPro" id="IPR002701">
    <property type="entry name" value="CM_II_prokaryot"/>
</dbReference>
<reference evidence="5" key="1">
    <citation type="submission" date="2017-06" db="EMBL/GenBank/DDBJ databases">
        <authorList>
            <person name="Varghese N."/>
            <person name="Submissions S."/>
        </authorList>
    </citation>
    <scope>NUCLEOTIDE SEQUENCE [LARGE SCALE GENOMIC DNA]</scope>
    <source>
        <strain evidence="5">LNB2</strain>
    </source>
</reference>
<gene>
    <name evidence="4" type="ORF">SAMN06295912_14515</name>
</gene>
<dbReference type="NCBIfam" id="NF006691">
    <property type="entry name" value="PRK09239.1"/>
    <property type="match status" value="1"/>
</dbReference>
<dbReference type="SUPFAM" id="SSF48600">
    <property type="entry name" value="Chorismate mutase II"/>
    <property type="match status" value="1"/>
</dbReference>
<keyword evidence="5" id="KW-1185">Reference proteome</keyword>
<dbReference type="GO" id="GO:0004106">
    <property type="term" value="F:chorismate mutase activity"/>
    <property type="evidence" value="ECO:0007669"/>
    <property type="project" value="UniProtKB-EC"/>
</dbReference>
<dbReference type="InterPro" id="IPR010951">
    <property type="entry name" value="CM_bact"/>
</dbReference>
<organism evidence="4 5">
    <name type="scientific">Edaphosphingomonas laterariae</name>
    <dbReference type="NCBI Taxonomy" id="861865"/>
    <lineage>
        <taxon>Bacteria</taxon>
        <taxon>Pseudomonadati</taxon>
        <taxon>Pseudomonadota</taxon>
        <taxon>Alphaproteobacteria</taxon>
        <taxon>Sphingomonadales</taxon>
        <taxon>Rhizorhabdaceae</taxon>
        <taxon>Edaphosphingomonas</taxon>
    </lineage>
</organism>
<proteinExistence type="predicted"/>
<evidence type="ECO:0000313" key="5">
    <source>
        <dbReference type="Proteomes" id="UP000198281"/>
    </source>
</evidence>